<dbReference type="EMBL" id="JAFBFH010000021">
    <property type="protein sequence ID" value="MBM7716040.1"/>
    <property type="molecule type" value="Genomic_DNA"/>
</dbReference>
<feature type="transmembrane region" description="Helical" evidence="1">
    <location>
        <begin position="6"/>
        <end position="24"/>
    </location>
</feature>
<accession>A0ABS2R9I8</accession>
<gene>
    <name evidence="2" type="ORF">JOC94_003051</name>
</gene>
<keyword evidence="1" id="KW-1133">Transmembrane helix</keyword>
<sequence>MAEHKGAITLLIAVLMLFAVWVFFGENYISPILTDIGEGFKGMVTNVFTDIPKNPTQP</sequence>
<comment type="caution">
    <text evidence="2">The sequence shown here is derived from an EMBL/GenBank/DDBJ whole genome shotgun (WGS) entry which is preliminary data.</text>
</comment>
<keyword evidence="1" id="KW-0472">Membrane</keyword>
<proteinExistence type="predicted"/>
<protein>
    <submittedName>
        <fullName evidence="2">Uncharacterized protein</fullName>
    </submittedName>
</protein>
<reference evidence="2 3" key="1">
    <citation type="submission" date="2021-01" db="EMBL/GenBank/DDBJ databases">
        <title>Genomic Encyclopedia of Type Strains, Phase IV (KMG-IV): sequencing the most valuable type-strain genomes for metagenomic binning, comparative biology and taxonomic classification.</title>
        <authorList>
            <person name="Goeker M."/>
        </authorList>
    </citation>
    <scope>NUCLEOTIDE SEQUENCE [LARGE SCALE GENOMIC DNA]</scope>
    <source>
        <strain evidence="2 3">DSM 105453</strain>
    </source>
</reference>
<evidence type="ECO:0000256" key="1">
    <source>
        <dbReference type="SAM" id="Phobius"/>
    </source>
</evidence>
<name>A0ABS2R9I8_9BACI</name>
<keyword evidence="3" id="KW-1185">Reference proteome</keyword>
<keyword evidence="1" id="KW-0812">Transmembrane</keyword>
<evidence type="ECO:0000313" key="3">
    <source>
        <dbReference type="Proteomes" id="UP000823485"/>
    </source>
</evidence>
<dbReference type="Proteomes" id="UP000823485">
    <property type="component" value="Unassembled WGS sequence"/>
</dbReference>
<evidence type="ECO:0000313" key="2">
    <source>
        <dbReference type="EMBL" id="MBM7716040.1"/>
    </source>
</evidence>
<dbReference type="RefSeq" id="WP_185830595.1">
    <property type="nucleotide sequence ID" value="NZ_JAFBFH010000021.1"/>
</dbReference>
<organism evidence="2 3">
    <name type="scientific">Siminovitchia thermophila</name>
    <dbReference type="NCBI Taxonomy" id="1245522"/>
    <lineage>
        <taxon>Bacteria</taxon>
        <taxon>Bacillati</taxon>
        <taxon>Bacillota</taxon>
        <taxon>Bacilli</taxon>
        <taxon>Bacillales</taxon>
        <taxon>Bacillaceae</taxon>
        <taxon>Siminovitchia</taxon>
    </lineage>
</organism>